<evidence type="ECO:0000313" key="2">
    <source>
        <dbReference type="Proteomes" id="UP001732700"/>
    </source>
</evidence>
<dbReference type="EnsemblPlants" id="AVESA.00010b.r2.5CG0909330.1">
    <property type="protein sequence ID" value="AVESA.00010b.r2.5CG0909330.1.CDS"/>
    <property type="gene ID" value="AVESA.00010b.r2.5CG0909330"/>
</dbReference>
<keyword evidence="2" id="KW-1185">Reference proteome</keyword>
<evidence type="ECO:0000313" key="1">
    <source>
        <dbReference type="EnsemblPlants" id="AVESA.00010b.r2.5CG0909330.1.CDS"/>
    </source>
</evidence>
<protein>
    <submittedName>
        <fullName evidence="1">Uncharacterized protein</fullName>
    </submittedName>
</protein>
<reference evidence="1" key="1">
    <citation type="submission" date="2021-05" db="EMBL/GenBank/DDBJ databases">
        <authorList>
            <person name="Scholz U."/>
            <person name="Mascher M."/>
            <person name="Fiebig A."/>
        </authorList>
    </citation>
    <scope>NUCLEOTIDE SEQUENCE [LARGE SCALE GENOMIC DNA]</scope>
</reference>
<name>A0ACD5Y8A6_AVESA</name>
<accession>A0ACD5Y8A6</accession>
<sequence length="695" mass="76698">MSTDREKEREAELEGAMYTNCLLLGLDPAVLGSPAAAASPRVGLFRHSNPRLGEQLLYFLLSSLRGPAQSAKDFDKVWPIFDSAQSREFRKIVQGIISELEQQGALPRSNSRVSSLATCCGPRFVELLWQLSVHALREVHRRTFAADVASNPLPAALTDVSYLHAAALLPVTKARIALERRKFLKNANIAVQRQTTWSNLAHEMTAEFRSLCAEEAYLQQELEKLQDMRNKAKLEGELWDERISTTSSGQNSHLVSKATRLWESILARKGQHEVLASGPIEDLIAHREHRYRISGSQLLAATDMSSSIPHSELLSARAGESQMLDKHEQIPLFQGKEEALPRLDDRNGRAQQTVDVAEILRRWTHALQRIHKQSLHLAKANDGEGPELLRSASDGEAITHADSLTATLAEHRQHLVSIQGLINQLKEAIPAMQQSISDLSEEVNSPVDQTNPRQLLSGQNTGFGRSEESSGEIPEMTSKLSSTHIDKAGGSHAQKLPPLFSLTPSSSGKGTQTQRRIALARQPSQEILPEEKVPILPSTKDQENDCYFAHDIRRSVREAALSKPLSNTESPQDNSSDDGSEHFFIPLSTGASRKDVGAVANRRKPKIGLSSSQTKLPKSTSDIYYNSDSPMHKTPALSSRRNGHGDPSSGQSFMTDDALDQVFSPPLLLESSLFHDTYEDLLAPLSETDAALMEY</sequence>
<proteinExistence type="predicted"/>
<reference evidence="1" key="2">
    <citation type="submission" date="2025-09" db="UniProtKB">
        <authorList>
            <consortium name="EnsemblPlants"/>
        </authorList>
    </citation>
    <scope>IDENTIFICATION</scope>
</reference>
<organism evidence="1 2">
    <name type="scientific">Avena sativa</name>
    <name type="common">Oat</name>
    <dbReference type="NCBI Taxonomy" id="4498"/>
    <lineage>
        <taxon>Eukaryota</taxon>
        <taxon>Viridiplantae</taxon>
        <taxon>Streptophyta</taxon>
        <taxon>Embryophyta</taxon>
        <taxon>Tracheophyta</taxon>
        <taxon>Spermatophyta</taxon>
        <taxon>Magnoliopsida</taxon>
        <taxon>Liliopsida</taxon>
        <taxon>Poales</taxon>
        <taxon>Poaceae</taxon>
        <taxon>BOP clade</taxon>
        <taxon>Pooideae</taxon>
        <taxon>Poodae</taxon>
        <taxon>Poeae</taxon>
        <taxon>Poeae Chloroplast Group 1 (Aveneae type)</taxon>
        <taxon>Aveninae</taxon>
        <taxon>Avena</taxon>
    </lineage>
</organism>
<dbReference type="Proteomes" id="UP001732700">
    <property type="component" value="Chromosome 5C"/>
</dbReference>